<keyword evidence="1" id="KW-0812">Transmembrane</keyword>
<evidence type="ECO:0000256" key="1">
    <source>
        <dbReference type="SAM" id="Phobius"/>
    </source>
</evidence>
<feature type="transmembrane region" description="Helical" evidence="1">
    <location>
        <begin position="186"/>
        <end position="210"/>
    </location>
</feature>
<dbReference type="EMBL" id="DS268409">
    <property type="protein sequence ID" value="EFO94973.1"/>
    <property type="molecule type" value="Genomic_DNA"/>
</dbReference>
<dbReference type="eggNOG" id="ENOG502TIS3">
    <property type="taxonomic scope" value="Eukaryota"/>
</dbReference>
<accession>E3LJH8</accession>
<dbReference type="Pfam" id="PF10325">
    <property type="entry name" value="7TM_GPCR_Srz"/>
    <property type="match status" value="1"/>
</dbReference>
<dbReference type="InParanoid" id="E3LJH8"/>
<feature type="transmembrane region" description="Helical" evidence="1">
    <location>
        <begin position="144"/>
        <end position="165"/>
    </location>
</feature>
<evidence type="ECO:0008006" key="4">
    <source>
        <dbReference type="Google" id="ProtNLM"/>
    </source>
</evidence>
<name>E3LJH8_CAERE</name>
<sequence>MDHYHFALKFIFLFGVVMTVYHFHLSVVSFAESNRDDDEDEELGVFGVIKEVVFIISYYANQFILHIFTRVHCLLISIVSLQRFTIYFFPVTEPYVNLNKKNMGFLIKLIYIVSSIFVLHFMFADFLQIVPDSIQEGNMKVSRYIYFYFSLDALYFISSILYLPIMISIRKHSHLASVMENQPQKYVLYQCLICLLFRTVHYPLMLYLYYILDYRIEPLIEFALEMDFLNTPIIVQLAYLFSNKRNAQTLFSKKLLKIMFCLNLNQVDPEPRIEVYSTAVGNPNNANNI</sequence>
<keyword evidence="1" id="KW-0472">Membrane</keyword>
<keyword evidence="3" id="KW-1185">Reference proteome</keyword>
<dbReference type="OrthoDB" id="5875403at2759"/>
<dbReference type="HOGENOM" id="CLU_056063_3_0_1"/>
<dbReference type="Proteomes" id="UP000008281">
    <property type="component" value="Unassembled WGS sequence"/>
</dbReference>
<feature type="transmembrane region" description="Helical" evidence="1">
    <location>
        <begin position="43"/>
        <end position="61"/>
    </location>
</feature>
<feature type="transmembrane region" description="Helical" evidence="1">
    <location>
        <begin position="222"/>
        <end position="241"/>
    </location>
</feature>
<dbReference type="PANTHER" id="PTHR31720">
    <property type="entry name" value="SERPENTINE RECEPTOR, CLASS Z-RELATED"/>
    <property type="match status" value="1"/>
</dbReference>
<dbReference type="InterPro" id="IPR018817">
    <property type="entry name" value="7TM_GPCR_serpentine_rcpt_Srz"/>
</dbReference>
<gene>
    <name evidence="2" type="ORF">CRE_09133</name>
</gene>
<dbReference type="AlphaFoldDB" id="E3LJH8"/>
<protein>
    <recommendedName>
        <fullName evidence="4">Serpentine Receptor, class Z</fullName>
    </recommendedName>
</protein>
<dbReference type="PANTHER" id="PTHR31720:SF12">
    <property type="entry name" value="SERPENTINE RECEPTOR, CLASS T-RELATED"/>
    <property type="match status" value="1"/>
</dbReference>
<reference evidence="2" key="1">
    <citation type="submission" date="2007-07" db="EMBL/GenBank/DDBJ databases">
        <title>PCAP assembly of the Caenorhabditis remanei genome.</title>
        <authorList>
            <consortium name="The Caenorhabditis remanei Sequencing Consortium"/>
            <person name="Wilson R.K."/>
        </authorList>
    </citation>
    <scope>NUCLEOTIDE SEQUENCE [LARGE SCALE GENOMIC DNA]</scope>
    <source>
        <strain evidence="2">PB4641</strain>
    </source>
</reference>
<feature type="transmembrane region" description="Helical" evidence="1">
    <location>
        <begin position="6"/>
        <end position="31"/>
    </location>
</feature>
<proteinExistence type="predicted"/>
<evidence type="ECO:0000313" key="3">
    <source>
        <dbReference type="Proteomes" id="UP000008281"/>
    </source>
</evidence>
<evidence type="ECO:0000313" key="2">
    <source>
        <dbReference type="EMBL" id="EFO94973.1"/>
    </source>
</evidence>
<keyword evidence="1" id="KW-1133">Transmembrane helix</keyword>
<organism evidence="3">
    <name type="scientific">Caenorhabditis remanei</name>
    <name type="common">Caenorhabditis vulgaris</name>
    <dbReference type="NCBI Taxonomy" id="31234"/>
    <lineage>
        <taxon>Eukaryota</taxon>
        <taxon>Metazoa</taxon>
        <taxon>Ecdysozoa</taxon>
        <taxon>Nematoda</taxon>
        <taxon>Chromadorea</taxon>
        <taxon>Rhabditida</taxon>
        <taxon>Rhabditina</taxon>
        <taxon>Rhabditomorpha</taxon>
        <taxon>Rhabditoidea</taxon>
        <taxon>Rhabditidae</taxon>
        <taxon>Peloderinae</taxon>
        <taxon>Caenorhabditis</taxon>
    </lineage>
</organism>
<feature type="transmembrane region" description="Helical" evidence="1">
    <location>
        <begin position="103"/>
        <end position="124"/>
    </location>
</feature>